<dbReference type="InterPro" id="IPR045857">
    <property type="entry name" value="O16G_dom_2"/>
</dbReference>
<name>A0A125W1H2_ENTFL</name>
<dbReference type="SMART" id="SM00642">
    <property type="entry name" value="Aamy"/>
    <property type="match status" value="1"/>
</dbReference>
<dbReference type="InterPro" id="IPR017853">
    <property type="entry name" value="GH"/>
</dbReference>
<dbReference type="GO" id="GO:0009313">
    <property type="term" value="P:oligosaccharide catabolic process"/>
    <property type="evidence" value="ECO:0007669"/>
    <property type="project" value="TreeGrafter"/>
</dbReference>
<evidence type="ECO:0000256" key="3">
    <source>
        <dbReference type="ARBA" id="ARBA00023295"/>
    </source>
</evidence>
<dbReference type="RefSeq" id="WP_002399002.1">
    <property type="nucleotide sequence ID" value="NZ_GL454489.1"/>
</dbReference>
<dbReference type="InterPro" id="IPR006047">
    <property type="entry name" value="GH13_cat_dom"/>
</dbReference>
<dbReference type="Proteomes" id="UP000004846">
    <property type="component" value="Unassembled WGS sequence"/>
</dbReference>
<evidence type="ECO:0000313" key="6">
    <source>
        <dbReference type="Proteomes" id="UP000004846"/>
    </source>
</evidence>
<organism evidence="5 6">
    <name type="scientific">Enterococcus faecalis TX4248</name>
    <dbReference type="NCBI Taxonomy" id="749495"/>
    <lineage>
        <taxon>Bacteria</taxon>
        <taxon>Bacillati</taxon>
        <taxon>Bacillota</taxon>
        <taxon>Bacilli</taxon>
        <taxon>Lactobacillales</taxon>
        <taxon>Enterococcaceae</taxon>
        <taxon>Enterococcus</taxon>
    </lineage>
</organism>
<evidence type="ECO:0000256" key="2">
    <source>
        <dbReference type="ARBA" id="ARBA00022801"/>
    </source>
</evidence>
<sequence length="557" mass="64726">MNRNWWQKEVAYQIYPRSFSDSNNDGIGDLQGIIQKMDYLENLGITLIWLSPMYPSPMADNGYDISDYYGISSDFGTMADFDELIEEAKKRNIKVILDLVVNHTSDEHAWFQDVLKNPQSRFRDFYIIKEGREVPTNWRSNFGGSVWEKLPGEDAYYFHAFHKKQPDLNWENPELRKEIYQMIRFWLNKGIAGFRVDAINFIKKDLTWTNLPADGADQLAKVTKASRNMPGMSDFLNELKEKAFAGFDIVTVAEAAGVNYPNLSEFIGETGYFDMIFDFKWADLDVKSGSEWFYRIDWSWNDLRTLIFKQQEAMQEAGWSANFIENHDQPRATTKYLKEQAQQPNAVKTFGAMYFFLRGTPFIYQGQELGMTNFERGSIDEFDDISSIDQYYRAIKEGFTPKEALSLVNLRSRDNARTPFPWNDSMYGGFSSVKPWLGMVDNYKEINAEAEIKNSQSIFHFYKRMIAFRQKSPYTDILLYGTFEGLSNLPDNVIAYKRKLNEKTIYAFFNFGEAVPIPHYLVNGTVIFDTQSEEREQLVQQGTLLKSYQGLLITINE</sequence>
<dbReference type="FunFam" id="3.20.20.80:FF:000064">
    <property type="entry name" value="Oligo-1,6-glucosidase"/>
    <property type="match status" value="1"/>
</dbReference>
<dbReference type="PANTHER" id="PTHR10357:SF179">
    <property type="entry name" value="NEUTRAL AND BASIC AMINO ACID TRANSPORT PROTEIN RBAT"/>
    <property type="match status" value="1"/>
</dbReference>
<dbReference type="Pfam" id="PF00128">
    <property type="entry name" value="Alpha-amylase"/>
    <property type="match status" value="1"/>
</dbReference>
<dbReference type="CDD" id="cd11333">
    <property type="entry name" value="AmyAc_SI_OligoGlu_DGase"/>
    <property type="match status" value="1"/>
</dbReference>
<comment type="similarity">
    <text evidence="1">Belongs to the glycosyl hydrolase 13 family.</text>
</comment>
<dbReference type="GO" id="GO:0004556">
    <property type="term" value="F:alpha-amylase activity"/>
    <property type="evidence" value="ECO:0007669"/>
    <property type="project" value="TreeGrafter"/>
</dbReference>
<keyword evidence="3" id="KW-0326">Glycosidase</keyword>
<dbReference type="HOGENOM" id="CLU_006462_1_2_9"/>
<evidence type="ECO:0000256" key="1">
    <source>
        <dbReference type="ARBA" id="ARBA00008061"/>
    </source>
</evidence>
<proteinExistence type="inferred from homology"/>
<dbReference type="Gene3D" id="3.90.400.10">
    <property type="entry name" value="Oligo-1,6-glucosidase, Domain 2"/>
    <property type="match status" value="1"/>
</dbReference>
<accession>A0A125W1H2</accession>
<evidence type="ECO:0000259" key="4">
    <source>
        <dbReference type="SMART" id="SM00642"/>
    </source>
</evidence>
<reference evidence="5 6" key="1">
    <citation type="submission" date="2010-07" db="EMBL/GenBank/DDBJ databases">
        <authorList>
            <person name="Sid Ahmed O."/>
        </authorList>
    </citation>
    <scope>NUCLEOTIDE SEQUENCE [LARGE SCALE GENOMIC DNA]</scope>
    <source>
        <strain evidence="5 6">TX4248</strain>
    </source>
</reference>
<feature type="domain" description="Glycosyl hydrolase family 13 catalytic" evidence="4">
    <location>
        <begin position="13"/>
        <end position="417"/>
    </location>
</feature>
<evidence type="ECO:0000313" key="5">
    <source>
        <dbReference type="EMBL" id="EFM81128.1"/>
    </source>
</evidence>
<dbReference type="AlphaFoldDB" id="A0A125W1H2"/>
<protein>
    <submittedName>
        <fullName evidence="5">Alpha amylase, catalytic domain protein</fullName>
    </submittedName>
</protein>
<keyword evidence="2" id="KW-0378">Hydrolase</keyword>
<dbReference type="Gene3D" id="3.20.20.80">
    <property type="entry name" value="Glycosidases"/>
    <property type="match status" value="1"/>
</dbReference>
<comment type="caution">
    <text evidence="5">The sequence shown here is derived from an EMBL/GenBank/DDBJ whole genome shotgun (WGS) entry which is preliminary data.</text>
</comment>
<dbReference type="PANTHER" id="PTHR10357">
    <property type="entry name" value="ALPHA-AMYLASE FAMILY MEMBER"/>
    <property type="match status" value="1"/>
</dbReference>
<dbReference type="SUPFAM" id="SSF51445">
    <property type="entry name" value="(Trans)glycosidases"/>
    <property type="match status" value="1"/>
</dbReference>
<dbReference type="EMBL" id="AEBR01000110">
    <property type="protein sequence ID" value="EFM81128.1"/>
    <property type="molecule type" value="Genomic_DNA"/>
</dbReference>
<gene>
    <name evidence="5" type="ORF">HMPREF9498_03067</name>
</gene>